<dbReference type="Proteomes" id="UP000479241">
    <property type="component" value="Unassembled WGS sequence"/>
</dbReference>
<organism evidence="1 2">
    <name type="scientific">Blastococcus saxobsidens</name>
    <dbReference type="NCBI Taxonomy" id="138336"/>
    <lineage>
        <taxon>Bacteria</taxon>
        <taxon>Bacillati</taxon>
        <taxon>Actinomycetota</taxon>
        <taxon>Actinomycetes</taxon>
        <taxon>Geodermatophilales</taxon>
        <taxon>Geodermatophilaceae</taxon>
        <taxon>Blastococcus</taxon>
    </lineage>
</organism>
<dbReference type="AlphaFoldDB" id="A0A6L9W8H6"/>
<protein>
    <submittedName>
        <fullName evidence="1">Uncharacterized protein</fullName>
    </submittedName>
</protein>
<dbReference type="InterPro" id="IPR049245">
    <property type="entry name" value="DUF6880"/>
</dbReference>
<gene>
    <name evidence="1" type="ORF">GCU60_18690</name>
</gene>
<comment type="caution">
    <text evidence="1">The sequence shown here is derived from an EMBL/GenBank/DDBJ whole genome shotgun (WGS) entry which is preliminary data.</text>
</comment>
<name>A0A6L9W8H6_9ACTN</name>
<dbReference type="Pfam" id="PF21810">
    <property type="entry name" value="DUF6880"/>
    <property type="match status" value="1"/>
</dbReference>
<dbReference type="RefSeq" id="WP_163207997.1">
    <property type="nucleotide sequence ID" value="NZ_JAAGWG010000042.1"/>
</dbReference>
<proteinExistence type="predicted"/>
<sequence length="418" mass="46891">MGPLAAAVLPLIRTRADLHRWGSANQHGMVMHEAVDLLEQAMPTEEPVEVHAVTHKALTSAIKVIARADDSSGIIGDACRRLLALHPRTAAAASAPPGRLVDWMIAFQFDGDVDYFELDPVAYAPALGADGITAYRHRLGEIQERVGDPPVDRFASNHRHEHWVLSWNEQRLAVLDRDADAVIRTHARDRSIARWFHDTAVALVEIDRVDLATDWARQGAEIDPFHQAQECADLWVSLLDQQPRYDADDILAARRSVFDRWPTDSTAARLHDAATAAGRAWADIDEHVINRLAQQPQNAVCFALGTLRDPRRAWQLAHDLDLDPDDTHTWGTLATAYEAIDPPATLPVHARIVERDLTHADARHYRDAARRLAGMRTLAAGTGDQEHIDHVDRLIAELRLTHRRRPRLQQEFNRARLP</sequence>
<reference evidence="1 2" key="1">
    <citation type="submission" date="2019-12" db="EMBL/GenBank/DDBJ databases">
        <title>the WGS of Blastococcus saxobsidens 67B17.</title>
        <authorList>
            <person name="Jiang Z."/>
        </authorList>
    </citation>
    <scope>NUCLEOTIDE SEQUENCE [LARGE SCALE GENOMIC DNA]</scope>
    <source>
        <strain evidence="1 2">67B17</strain>
    </source>
</reference>
<accession>A0A6L9W8H6</accession>
<evidence type="ECO:0000313" key="2">
    <source>
        <dbReference type="Proteomes" id="UP000479241"/>
    </source>
</evidence>
<dbReference type="EMBL" id="JAAGWG010000042">
    <property type="protein sequence ID" value="NEK87770.1"/>
    <property type="molecule type" value="Genomic_DNA"/>
</dbReference>
<evidence type="ECO:0000313" key="1">
    <source>
        <dbReference type="EMBL" id="NEK87770.1"/>
    </source>
</evidence>